<dbReference type="CDD" id="cd07067">
    <property type="entry name" value="HP_PGM_like"/>
    <property type="match status" value="1"/>
</dbReference>
<dbReference type="EMBL" id="MU805978">
    <property type="protein sequence ID" value="KAJ3843340.1"/>
    <property type="molecule type" value="Genomic_DNA"/>
</dbReference>
<sequence length="281" mass="31392">MSVRSYSDVPGFFLQDQPDADPASIGAVPPRFGLIDNSDERWRVLWQKVGRMNEEADDQTSYKVFILGRHGEGFHNVGEAKYGTLAWDEYWSKLDGDGEIIWGPDPELTSLGEEQAQLVNTAWKSEAKHGLSVPSSRYCSPLTRAMKTCLITFDGVPSGAEHPAVILENCREEYGEHTCDKRHTRTWISTNFPDFVFEKGFTEEDEIWTANDRESHTHAAIRAKSVLDMIFDTDNHEVISITAHGGIINGFLSVLGRKRYALPTGGVLPVVVKSTAQFVQS</sequence>
<dbReference type="AlphaFoldDB" id="A0AA38PIM3"/>
<dbReference type="InterPro" id="IPR013078">
    <property type="entry name" value="His_Pase_superF_clade-1"/>
</dbReference>
<reference evidence="1" key="1">
    <citation type="submission" date="2022-08" db="EMBL/GenBank/DDBJ databases">
        <authorList>
            <consortium name="DOE Joint Genome Institute"/>
            <person name="Min B."/>
            <person name="Riley R."/>
            <person name="Sierra-Patev S."/>
            <person name="Naranjo-Ortiz M."/>
            <person name="Looney B."/>
            <person name="Konkel Z."/>
            <person name="Slot J.C."/>
            <person name="Sakamoto Y."/>
            <person name="Steenwyk J.L."/>
            <person name="Rokas A."/>
            <person name="Carro J."/>
            <person name="Camarero S."/>
            <person name="Ferreira P."/>
            <person name="Molpeceres G."/>
            <person name="Ruiz-Duenas F.J."/>
            <person name="Serrano A."/>
            <person name="Henrissat B."/>
            <person name="Drula E."/>
            <person name="Hughes K.W."/>
            <person name="Mata J.L."/>
            <person name="Ishikawa N.K."/>
            <person name="Vargas-Isla R."/>
            <person name="Ushijima S."/>
            <person name="Smith C.A."/>
            <person name="Ahrendt S."/>
            <person name="Andreopoulos W."/>
            <person name="He G."/>
            <person name="Labutti K."/>
            <person name="Lipzen A."/>
            <person name="Ng V."/>
            <person name="Sandor L."/>
            <person name="Barry K."/>
            <person name="Martinez A.T."/>
            <person name="Xiao Y."/>
            <person name="Gibbons J.G."/>
            <person name="Terashima K."/>
            <person name="Hibbett D.S."/>
            <person name="Grigoriev I.V."/>
        </authorList>
    </citation>
    <scope>NUCLEOTIDE SEQUENCE</scope>
    <source>
        <strain evidence="1">TFB9207</strain>
    </source>
</reference>
<organism evidence="1 2">
    <name type="scientific">Lentinula raphanica</name>
    <dbReference type="NCBI Taxonomy" id="153919"/>
    <lineage>
        <taxon>Eukaryota</taxon>
        <taxon>Fungi</taxon>
        <taxon>Dikarya</taxon>
        <taxon>Basidiomycota</taxon>
        <taxon>Agaricomycotina</taxon>
        <taxon>Agaricomycetes</taxon>
        <taxon>Agaricomycetidae</taxon>
        <taxon>Agaricales</taxon>
        <taxon>Marasmiineae</taxon>
        <taxon>Omphalotaceae</taxon>
        <taxon>Lentinula</taxon>
    </lineage>
</organism>
<dbReference type="GO" id="GO:0005737">
    <property type="term" value="C:cytoplasm"/>
    <property type="evidence" value="ECO:0007669"/>
    <property type="project" value="TreeGrafter"/>
</dbReference>
<keyword evidence="2" id="KW-1185">Reference proteome</keyword>
<dbReference type="GO" id="GO:0016791">
    <property type="term" value="F:phosphatase activity"/>
    <property type="evidence" value="ECO:0007669"/>
    <property type="project" value="TreeGrafter"/>
</dbReference>
<dbReference type="SUPFAM" id="SSF53254">
    <property type="entry name" value="Phosphoglycerate mutase-like"/>
    <property type="match status" value="1"/>
</dbReference>
<accession>A0AA38PIM3</accession>
<dbReference type="SMART" id="SM00855">
    <property type="entry name" value="PGAM"/>
    <property type="match status" value="1"/>
</dbReference>
<protein>
    <submittedName>
        <fullName evidence="1">Histidine phosphatase superfamily</fullName>
    </submittedName>
</protein>
<gene>
    <name evidence="1" type="ORF">F5878DRAFT_605130</name>
</gene>
<dbReference type="PANTHER" id="PTHR48100">
    <property type="entry name" value="BROAD-SPECIFICITY PHOSPHATASE YOR283W-RELATED"/>
    <property type="match status" value="1"/>
</dbReference>
<dbReference type="InterPro" id="IPR050275">
    <property type="entry name" value="PGM_Phosphatase"/>
</dbReference>
<dbReference type="PANTHER" id="PTHR48100:SF1">
    <property type="entry name" value="HISTIDINE PHOSPHATASE FAMILY PROTEIN-RELATED"/>
    <property type="match status" value="1"/>
</dbReference>
<dbReference type="Pfam" id="PF00300">
    <property type="entry name" value="His_Phos_1"/>
    <property type="match status" value="1"/>
</dbReference>
<dbReference type="InterPro" id="IPR029033">
    <property type="entry name" value="His_PPase_superfam"/>
</dbReference>
<name>A0AA38PIM3_9AGAR</name>
<evidence type="ECO:0000313" key="1">
    <source>
        <dbReference type="EMBL" id="KAJ3843340.1"/>
    </source>
</evidence>
<evidence type="ECO:0000313" key="2">
    <source>
        <dbReference type="Proteomes" id="UP001163846"/>
    </source>
</evidence>
<comment type="caution">
    <text evidence="1">The sequence shown here is derived from an EMBL/GenBank/DDBJ whole genome shotgun (WGS) entry which is preliminary data.</text>
</comment>
<dbReference type="Proteomes" id="UP001163846">
    <property type="component" value="Unassembled WGS sequence"/>
</dbReference>
<proteinExistence type="predicted"/>
<dbReference type="Gene3D" id="3.40.50.1240">
    <property type="entry name" value="Phosphoglycerate mutase-like"/>
    <property type="match status" value="1"/>
</dbReference>